<dbReference type="GO" id="GO:0003700">
    <property type="term" value="F:DNA-binding transcription factor activity"/>
    <property type="evidence" value="ECO:0007669"/>
    <property type="project" value="InterPro"/>
</dbReference>
<dbReference type="Gene3D" id="3.90.430.10">
    <property type="entry name" value="Copper fist DNA-binding domain"/>
    <property type="match status" value="1"/>
</dbReference>
<keyword evidence="7" id="KW-0804">Transcription</keyword>
<dbReference type="InterPro" id="IPR001083">
    <property type="entry name" value="Cu_fist_DNA-bd_dom"/>
</dbReference>
<dbReference type="PROSITE" id="PS50073">
    <property type="entry name" value="COPPER_FIST_2"/>
    <property type="match status" value="1"/>
</dbReference>
<dbReference type="InterPro" id="IPR014824">
    <property type="entry name" value="Nfu/NifU_N"/>
</dbReference>
<dbReference type="GO" id="GO:0051536">
    <property type="term" value="F:iron-sulfur cluster binding"/>
    <property type="evidence" value="ECO:0007669"/>
    <property type="project" value="InterPro"/>
</dbReference>
<dbReference type="OrthoDB" id="565552at2759"/>
<dbReference type="FunFam" id="3.30.1370.70:FF:000001">
    <property type="entry name" value="NifU-like protein 4, mitochondrial"/>
    <property type="match status" value="1"/>
</dbReference>
<dbReference type="SUPFAM" id="SSF57879">
    <property type="entry name" value="Zinc domain conserved in yeast copper-regulated transcription factors"/>
    <property type="match status" value="1"/>
</dbReference>
<keyword evidence="4" id="KW-0862">Zinc</keyword>
<dbReference type="Gene3D" id="3.30.1370.70">
    <property type="entry name" value="Scaffold protein Nfu/NifU, N-terminal domain"/>
    <property type="match status" value="1"/>
</dbReference>
<keyword evidence="8" id="KW-0539">Nucleus</keyword>
<keyword evidence="3" id="KW-0479">Metal-binding</keyword>
<dbReference type="PANTHER" id="PTHR11178">
    <property type="entry name" value="IRON-SULFUR CLUSTER SCAFFOLD PROTEIN NFU-RELATED"/>
    <property type="match status" value="1"/>
</dbReference>
<protein>
    <recommendedName>
        <fullName evidence="10">Copper-fist domain-containing protein</fullName>
    </recommendedName>
</protein>
<dbReference type="Gene3D" id="3.30.300.130">
    <property type="entry name" value="Fe-S cluster assembly (FSCA)"/>
    <property type="match status" value="1"/>
</dbReference>
<dbReference type="SMART" id="SM00412">
    <property type="entry name" value="Cu_FIST"/>
    <property type="match status" value="1"/>
</dbReference>
<evidence type="ECO:0000256" key="8">
    <source>
        <dbReference type="ARBA" id="ARBA00023242"/>
    </source>
</evidence>
<dbReference type="Pfam" id="PF08712">
    <property type="entry name" value="Nfu_N"/>
    <property type="match status" value="1"/>
</dbReference>
<feature type="compositionally biased region" description="Basic and acidic residues" evidence="9">
    <location>
        <begin position="287"/>
        <end position="297"/>
    </location>
</feature>
<dbReference type="Pfam" id="PF01106">
    <property type="entry name" value="NifU"/>
    <property type="match status" value="1"/>
</dbReference>
<dbReference type="GO" id="GO:0005739">
    <property type="term" value="C:mitochondrion"/>
    <property type="evidence" value="ECO:0007669"/>
    <property type="project" value="TreeGrafter"/>
</dbReference>
<feature type="region of interest" description="Disordered" evidence="9">
    <location>
        <begin position="462"/>
        <end position="515"/>
    </location>
</feature>
<reference evidence="11 12" key="1">
    <citation type="journal article" date="2020" name="ISME J.">
        <title>Uncovering the hidden diversity of litter-decomposition mechanisms in mushroom-forming fungi.</title>
        <authorList>
            <person name="Floudas D."/>
            <person name="Bentzer J."/>
            <person name="Ahren D."/>
            <person name="Johansson T."/>
            <person name="Persson P."/>
            <person name="Tunlid A."/>
        </authorList>
    </citation>
    <scope>NUCLEOTIDE SEQUENCE [LARGE SCALE GENOMIC DNA]</scope>
    <source>
        <strain evidence="11 12">CBS 146.42</strain>
    </source>
</reference>
<keyword evidence="6" id="KW-0805">Transcription regulation</keyword>
<keyword evidence="5" id="KW-0186">Copper</keyword>
<accession>A0A8H5G0J1</accession>
<evidence type="ECO:0000256" key="1">
    <source>
        <dbReference type="ARBA" id="ARBA00004123"/>
    </source>
</evidence>
<keyword evidence="12" id="KW-1185">Reference proteome</keyword>
<dbReference type="SMART" id="SM01090">
    <property type="entry name" value="Copper-fist"/>
    <property type="match status" value="1"/>
</dbReference>
<dbReference type="PANTHER" id="PTHR11178:SF1">
    <property type="entry name" value="NFU1 IRON-SULFUR CLUSTER SCAFFOLD HOMOLOG, MITOCHONDRIAL"/>
    <property type="match status" value="1"/>
</dbReference>
<evidence type="ECO:0000256" key="7">
    <source>
        <dbReference type="ARBA" id="ARBA00023163"/>
    </source>
</evidence>
<gene>
    <name evidence="11" type="ORF">D9756_003971</name>
</gene>
<dbReference type="Proteomes" id="UP000559027">
    <property type="component" value="Unassembled WGS sequence"/>
</dbReference>
<dbReference type="EMBL" id="JAACJO010000007">
    <property type="protein sequence ID" value="KAF5355662.1"/>
    <property type="molecule type" value="Genomic_DNA"/>
</dbReference>
<dbReference type="Pfam" id="PF00649">
    <property type="entry name" value="Copper-fist"/>
    <property type="match status" value="1"/>
</dbReference>
<dbReference type="AlphaFoldDB" id="A0A8H5G0J1"/>
<dbReference type="InterPro" id="IPR001075">
    <property type="entry name" value="NIF_FeS_clus_asmbl_NifU_C"/>
</dbReference>
<comment type="caution">
    <text evidence="11">The sequence shown here is derived from an EMBL/GenBank/DDBJ whole genome shotgun (WGS) entry which is preliminary data.</text>
</comment>
<organism evidence="11 12">
    <name type="scientific">Leucocoprinus leucothites</name>
    <dbReference type="NCBI Taxonomy" id="201217"/>
    <lineage>
        <taxon>Eukaryota</taxon>
        <taxon>Fungi</taxon>
        <taxon>Dikarya</taxon>
        <taxon>Basidiomycota</taxon>
        <taxon>Agaricomycotina</taxon>
        <taxon>Agaricomycetes</taxon>
        <taxon>Agaricomycetidae</taxon>
        <taxon>Agaricales</taxon>
        <taxon>Agaricineae</taxon>
        <taxon>Agaricaceae</taxon>
        <taxon>Leucocoprinus</taxon>
    </lineage>
</organism>
<dbReference type="FunFam" id="3.90.430.10:FF:000001">
    <property type="entry name" value="Copper fist DNA-binding protein"/>
    <property type="match status" value="1"/>
</dbReference>
<dbReference type="SUPFAM" id="SSF110836">
    <property type="entry name" value="Hypothetical protein SAV1430"/>
    <property type="match status" value="1"/>
</dbReference>
<name>A0A8H5G0J1_9AGAR</name>
<evidence type="ECO:0000256" key="6">
    <source>
        <dbReference type="ARBA" id="ARBA00023015"/>
    </source>
</evidence>
<dbReference type="GO" id="GO:0003677">
    <property type="term" value="F:DNA binding"/>
    <property type="evidence" value="ECO:0007669"/>
    <property type="project" value="InterPro"/>
</dbReference>
<dbReference type="GO" id="GO:0016226">
    <property type="term" value="P:iron-sulfur cluster assembly"/>
    <property type="evidence" value="ECO:0007669"/>
    <property type="project" value="InterPro"/>
</dbReference>
<dbReference type="SUPFAM" id="SSF117916">
    <property type="entry name" value="Fe-S cluster assembly (FSCA) domain-like"/>
    <property type="match status" value="1"/>
</dbReference>
<feature type="domain" description="Copper-fist" evidence="10">
    <location>
        <begin position="291"/>
        <end position="326"/>
    </location>
</feature>
<evidence type="ECO:0000313" key="12">
    <source>
        <dbReference type="Proteomes" id="UP000559027"/>
    </source>
</evidence>
<evidence type="ECO:0000256" key="5">
    <source>
        <dbReference type="ARBA" id="ARBA00023008"/>
    </source>
</evidence>
<comment type="subcellular location">
    <subcellularLocation>
        <location evidence="1">Nucleus</location>
    </subcellularLocation>
</comment>
<comment type="similarity">
    <text evidence="2">Belongs to the NifU family.</text>
</comment>
<evidence type="ECO:0000313" key="11">
    <source>
        <dbReference type="EMBL" id="KAF5355662.1"/>
    </source>
</evidence>
<evidence type="ECO:0000256" key="3">
    <source>
        <dbReference type="ARBA" id="ARBA00022723"/>
    </source>
</evidence>
<dbReference type="InterPro" id="IPR036395">
    <property type="entry name" value="Cu_fist_DNA-bd_dom_sf"/>
</dbReference>
<evidence type="ECO:0000256" key="9">
    <source>
        <dbReference type="SAM" id="MobiDB-lite"/>
    </source>
</evidence>
<proteinExistence type="inferred from homology"/>
<dbReference type="PRINTS" id="PR00617">
    <property type="entry name" value="COPPERFIST"/>
</dbReference>
<dbReference type="FunFam" id="3.30.300.130:FF:000001">
    <property type="entry name" value="NFU1 iron-sulfur cluster scaffold"/>
    <property type="match status" value="1"/>
</dbReference>
<evidence type="ECO:0000256" key="2">
    <source>
        <dbReference type="ARBA" id="ARBA00006420"/>
    </source>
</evidence>
<dbReference type="InterPro" id="IPR036498">
    <property type="entry name" value="Nfu/NifU_N_sf"/>
</dbReference>
<dbReference type="GO" id="GO:0005507">
    <property type="term" value="F:copper ion binding"/>
    <property type="evidence" value="ECO:0007669"/>
    <property type="project" value="InterPro"/>
</dbReference>
<dbReference type="SMART" id="SM00932">
    <property type="entry name" value="Nfu_N"/>
    <property type="match status" value="1"/>
</dbReference>
<feature type="region of interest" description="Disordered" evidence="9">
    <location>
        <begin position="287"/>
        <end position="315"/>
    </location>
</feature>
<dbReference type="InterPro" id="IPR034904">
    <property type="entry name" value="FSCA_dom_sf"/>
</dbReference>
<dbReference type="GO" id="GO:0005506">
    <property type="term" value="F:iron ion binding"/>
    <property type="evidence" value="ECO:0007669"/>
    <property type="project" value="InterPro"/>
</dbReference>
<evidence type="ECO:0000256" key="4">
    <source>
        <dbReference type="ARBA" id="ARBA00022833"/>
    </source>
</evidence>
<evidence type="ECO:0000259" key="10">
    <source>
        <dbReference type="PROSITE" id="PS50073"/>
    </source>
</evidence>
<dbReference type="GO" id="GO:0005634">
    <property type="term" value="C:nucleus"/>
    <property type="evidence" value="ECO:0007669"/>
    <property type="project" value="UniProtKB-SubCell"/>
</dbReference>
<sequence>MSSSLAYPSLRNTAKHALRSSSTKRIPGSGKATLIGVRAFSASCAHSASPRNTLASASSIPQWRQVDRIAARTPSLARSMFIQTETTPNEDSLKFIPGVQVMGEGTAEFLDTRTALASPLAIRLMGVEGVTGVFYGPDFVTVSKDSENTWAVVKPEIYSILMEHFSSGQALFRSQEDQEAAGPQDTRILDTDSETVAMIKELLETRVRPAIMEDGGDIEYRGFDESDGIVKVKLKGSCRGCDSSTVTLKSGIERMLMHYVPEVKAVEQILDQEEEVALSEFEKLERTLSQNDKKDSDQSCIKGHRSSSCHHTDRPLFEIKKKGRPVSQCEKCRELRQSKKFHSKCTCSPKSDPASRGEVLASTTSKSRRYIPIVPALPNGLRDVFTSSQAPDSRPADARQRVDTLLNPCTCKSVWKCNCRQAQSSSPIDESTPESTGDLATLAYVATRSCCCTLPSSLAPSLPSGSAKHHTSRTPSPHQGSNKRQKHHHDHNHNHRHQHSPSPVLELPPIQTSSESLPLLPNQIPDFGFMPPISTITSLAGSGCTCGVECACPGCVKHRGPVHAAKDVHDCTQGECRTCIDNRCGIALPTSTSPFSSISAASTSSPTSVDFINKSTSLDRFFARAAALPPPPPRMGNGAQLDPRDIGSGVVASSVNLPKLECCGGSCSCPNGQCGCGTSCGGCCADIESSSTLVESQATFGASPTFSPGSNTEITVAPQSSLEVPAVPLRSCCAGK</sequence>
<feature type="compositionally biased region" description="Basic residues" evidence="9">
    <location>
        <begin position="481"/>
        <end position="499"/>
    </location>
</feature>